<dbReference type="Gene3D" id="2.40.30.10">
    <property type="entry name" value="Translation factors"/>
    <property type="match status" value="1"/>
</dbReference>
<dbReference type="InterPro" id="IPR031157">
    <property type="entry name" value="G_TR_CS"/>
</dbReference>
<comment type="subcellular location">
    <subcellularLocation>
        <location evidence="1">Cytoplasm</location>
    </subcellularLocation>
</comment>
<sequence length="528" mass="59043">METLAEEVASRRTFAIISHPDAGKTTLTEKLLLLGGAIQLAGQVKGRKLRRHTHSDWMRLERERGISITTSVMQFPYGGCLFNLLDTPGHEDFSEDTYRTLSAVDSALMVIDAAKGVEERTLKLMEVARRRNTPVMTFINKMDREGLPPLTLLDEIEKKLGLLMVPFTWPIGQGRDLLGVYHLREDQISIYRKTGHEHAGVVDRIQGLSSDAGQAFLGPSAARLVEECELVRGTLPSWNRKDYEEGLATPVFFGSALGGFGVRELLDAFCAFAPPPRAQWSTTRTVEPVETSLSGFVFKIQANLDPQHHDRMAFVRLCSGRYQPGMRWFQVRTGRSFKVADARTFFANARSQTDSAVAGDILGLPNHGTIQIGDVFTEGEQLSFAGVPNFAPEWFRRVILDDPLRSKTLARGLQELAEEGAAQFFRPLIGQDWIVGAIGPLQFDVVAARLADEYAVRCRFEPLPIVTARWVESEPDLLLQLKSRLAAYLAHDHLGDLVYLAPSRVHLELTKERNPGVRFHQTRERVLA</sequence>
<dbReference type="PANTHER" id="PTHR43556:SF2">
    <property type="entry name" value="PEPTIDE CHAIN RELEASE FACTOR RF3"/>
    <property type="match status" value="1"/>
</dbReference>
<dbReference type="InterPro" id="IPR027417">
    <property type="entry name" value="P-loop_NTPase"/>
</dbReference>
<dbReference type="SUPFAM" id="SSF50447">
    <property type="entry name" value="Translation proteins"/>
    <property type="match status" value="1"/>
</dbReference>
<keyword evidence="6" id="KW-0342">GTP-binding</keyword>
<proteinExistence type="inferred from homology"/>
<evidence type="ECO:0000256" key="3">
    <source>
        <dbReference type="ARBA" id="ARBA00022490"/>
    </source>
</evidence>
<evidence type="ECO:0000256" key="1">
    <source>
        <dbReference type="ARBA" id="ARBA00004496"/>
    </source>
</evidence>
<dbReference type="PRINTS" id="PR00315">
    <property type="entry name" value="ELONGATNFCT"/>
</dbReference>
<evidence type="ECO:0000259" key="7">
    <source>
        <dbReference type="PROSITE" id="PS51722"/>
    </source>
</evidence>
<gene>
    <name evidence="8" type="ORF">B1B_10031</name>
</gene>
<dbReference type="Gene3D" id="3.30.70.3280">
    <property type="entry name" value="Peptide chain release factor 3, domain III"/>
    <property type="match status" value="1"/>
</dbReference>
<feature type="domain" description="Tr-type G" evidence="7">
    <location>
        <begin position="9"/>
        <end position="277"/>
    </location>
</feature>
<dbReference type="HAMAP" id="MF_00072">
    <property type="entry name" value="Rel_fac_3"/>
    <property type="match status" value="1"/>
</dbReference>
<dbReference type="FunFam" id="3.30.70.3280:FF:000001">
    <property type="entry name" value="Peptide chain release factor 3"/>
    <property type="match status" value="1"/>
</dbReference>
<organism evidence="8">
    <name type="scientific">mine drainage metagenome</name>
    <dbReference type="NCBI Taxonomy" id="410659"/>
    <lineage>
        <taxon>unclassified sequences</taxon>
        <taxon>metagenomes</taxon>
        <taxon>ecological metagenomes</taxon>
    </lineage>
</organism>
<dbReference type="Gene3D" id="3.40.50.300">
    <property type="entry name" value="P-loop containing nucleotide triphosphate hydrolases"/>
    <property type="match status" value="1"/>
</dbReference>
<dbReference type="GO" id="GO:0016150">
    <property type="term" value="F:translation release factor activity, codon nonspecific"/>
    <property type="evidence" value="ECO:0007669"/>
    <property type="project" value="TreeGrafter"/>
</dbReference>
<dbReference type="InterPro" id="IPR035647">
    <property type="entry name" value="EFG_III/V"/>
</dbReference>
<dbReference type="InterPro" id="IPR038467">
    <property type="entry name" value="RF3_dom_3_sf"/>
</dbReference>
<dbReference type="InterPro" id="IPR005225">
    <property type="entry name" value="Small_GTP-bd"/>
</dbReference>
<dbReference type="PROSITE" id="PS00301">
    <property type="entry name" value="G_TR_1"/>
    <property type="match status" value="1"/>
</dbReference>
<dbReference type="Pfam" id="PF16658">
    <property type="entry name" value="RF3_C"/>
    <property type="match status" value="1"/>
</dbReference>
<dbReference type="GO" id="GO:0005525">
    <property type="term" value="F:GTP binding"/>
    <property type="evidence" value="ECO:0007669"/>
    <property type="project" value="UniProtKB-KW"/>
</dbReference>
<evidence type="ECO:0000256" key="2">
    <source>
        <dbReference type="ARBA" id="ARBA00009978"/>
    </source>
</evidence>
<name>T1AAH1_9ZZZZ</name>
<dbReference type="InterPro" id="IPR000795">
    <property type="entry name" value="T_Tr_GTP-bd_dom"/>
</dbReference>
<dbReference type="SUPFAM" id="SSF52540">
    <property type="entry name" value="P-loop containing nucleoside triphosphate hydrolases"/>
    <property type="match status" value="1"/>
</dbReference>
<evidence type="ECO:0000313" key="8">
    <source>
        <dbReference type="EMBL" id="EQD53798.1"/>
    </source>
</evidence>
<dbReference type="InterPro" id="IPR004548">
    <property type="entry name" value="PrfC"/>
</dbReference>
<reference evidence="8" key="1">
    <citation type="submission" date="2013-08" db="EMBL/GenBank/DDBJ databases">
        <authorList>
            <person name="Mendez C."/>
            <person name="Richter M."/>
            <person name="Ferrer M."/>
            <person name="Sanchez J."/>
        </authorList>
    </citation>
    <scope>NUCLEOTIDE SEQUENCE</scope>
</reference>
<dbReference type="PANTHER" id="PTHR43556">
    <property type="entry name" value="PEPTIDE CHAIN RELEASE FACTOR RF3"/>
    <property type="match status" value="1"/>
</dbReference>
<dbReference type="GO" id="GO:0003924">
    <property type="term" value="F:GTPase activity"/>
    <property type="evidence" value="ECO:0007669"/>
    <property type="project" value="InterPro"/>
</dbReference>
<evidence type="ECO:0000256" key="6">
    <source>
        <dbReference type="ARBA" id="ARBA00023134"/>
    </source>
</evidence>
<keyword evidence="4" id="KW-0547">Nucleotide-binding</keyword>
<dbReference type="NCBIfam" id="NF001964">
    <property type="entry name" value="PRK00741.1"/>
    <property type="match status" value="1"/>
</dbReference>
<keyword evidence="3" id="KW-0963">Cytoplasm</keyword>
<dbReference type="InterPro" id="IPR032090">
    <property type="entry name" value="RF3_C"/>
</dbReference>
<dbReference type="NCBIfam" id="TIGR00503">
    <property type="entry name" value="prfC"/>
    <property type="match status" value="1"/>
</dbReference>
<dbReference type="NCBIfam" id="TIGR00231">
    <property type="entry name" value="small_GTP"/>
    <property type="match status" value="1"/>
</dbReference>
<evidence type="ECO:0000256" key="4">
    <source>
        <dbReference type="ARBA" id="ARBA00022741"/>
    </source>
</evidence>
<comment type="caution">
    <text evidence="8">The sequence shown here is derived from an EMBL/GenBank/DDBJ whole genome shotgun (WGS) entry which is preliminary data.</text>
</comment>
<dbReference type="PROSITE" id="PS51722">
    <property type="entry name" value="G_TR_2"/>
    <property type="match status" value="1"/>
</dbReference>
<dbReference type="GO" id="GO:0005829">
    <property type="term" value="C:cytosol"/>
    <property type="evidence" value="ECO:0007669"/>
    <property type="project" value="TreeGrafter"/>
</dbReference>
<comment type="similarity">
    <text evidence="2">Belongs to the TRAFAC class translation factor GTPase superfamily. Classic translation factor GTPase family. PrfC subfamily.</text>
</comment>
<dbReference type="Pfam" id="PF00009">
    <property type="entry name" value="GTP_EFTU"/>
    <property type="match status" value="1"/>
</dbReference>
<evidence type="ECO:0000256" key="5">
    <source>
        <dbReference type="ARBA" id="ARBA00022917"/>
    </source>
</evidence>
<protein>
    <submittedName>
        <fullName evidence="8">Peptide chain release factor 3</fullName>
    </submittedName>
</protein>
<dbReference type="InterPro" id="IPR053905">
    <property type="entry name" value="EF-G-like_DII"/>
</dbReference>
<dbReference type="AlphaFoldDB" id="T1AAH1"/>
<dbReference type="Pfam" id="PF22042">
    <property type="entry name" value="EF-G_D2"/>
    <property type="match status" value="1"/>
</dbReference>
<keyword evidence="5" id="KW-0648">Protein biosynthesis</keyword>
<dbReference type="SUPFAM" id="SSF54980">
    <property type="entry name" value="EF-G C-terminal domain-like"/>
    <property type="match status" value="1"/>
</dbReference>
<dbReference type="InterPro" id="IPR009000">
    <property type="entry name" value="Transl_B-barrel_sf"/>
</dbReference>
<dbReference type="EMBL" id="AUZY01006610">
    <property type="protein sequence ID" value="EQD53798.1"/>
    <property type="molecule type" value="Genomic_DNA"/>
</dbReference>
<reference evidence="8" key="2">
    <citation type="journal article" date="2014" name="ISME J.">
        <title>Microbial stratification in low pH oxic and suboxic macroscopic growths along an acid mine drainage.</title>
        <authorList>
            <person name="Mendez-Garcia C."/>
            <person name="Mesa V."/>
            <person name="Sprenger R.R."/>
            <person name="Richter M."/>
            <person name="Diez M.S."/>
            <person name="Solano J."/>
            <person name="Bargiela R."/>
            <person name="Golyshina O.V."/>
            <person name="Manteca A."/>
            <person name="Ramos J.L."/>
            <person name="Gallego J.R."/>
            <person name="Llorente I."/>
            <person name="Martins Dos Santos V.A."/>
            <person name="Jensen O.N."/>
            <person name="Pelaez A.I."/>
            <person name="Sanchez J."/>
            <person name="Ferrer M."/>
        </authorList>
    </citation>
    <scope>NUCLEOTIDE SEQUENCE</scope>
</reference>
<accession>T1AAH1</accession>
<dbReference type="FunFam" id="3.40.50.300:FF:000542">
    <property type="entry name" value="Peptide chain release factor 3"/>
    <property type="match status" value="1"/>
</dbReference>